<feature type="transmembrane region" description="Helical" evidence="2">
    <location>
        <begin position="302"/>
        <end position="322"/>
    </location>
</feature>
<dbReference type="EMBL" id="RCIW01000022">
    <property type="protein sequence ID" value="RLP06829.1"/>
    <property type="molecule type" value="Genomic_DNA"/>
</dbReference>
<comment type="caution">
    <text evidence="3">The sequence shown here is derived from an EMBL/GenBank/DDBJ whole genome shotgun (WGS) entry which is preliminary data.</text>
</comment>
<accession>A0A8B3GCJ6</accession>
<feature type="transmembrane region" description="Helical" evidence="2">
    <location>
        <begin position="155"/>
        <end position="176"/>
    </location>
</feature>
<feature type="transmembrane region" description="Helical" evidence="2">
    <location>
        <begin position="196"/>
        <end position="216"/>
    </location>
</feature>
<feature type="transmembrane region" description="Helical" evidence="2">
    <location>
        <begin position="69"/>
        <end position="91"/>
    </location>
</feature>
<dbReference type="Pfam" id="PF13367">
    <property type="entry name" value="PrsW-protease"/>
    <property type="match status" value="1"/>
</dbReference>
<keyword evidence="2" id="KW-0812">Transmembrane</keyword>
<evidence type="ECO:0000256" key="1">
    <source>
        <dbReference type="SAM" id="MobiDB-lite"/>
    </source>
</evidence>
<evidence type="ECO:0000313" key="3">
    <source>
        <dbReference type="EMBL" id="RLP06829.1"/>
    </source>
</evidence>
<keyword evidence="3" id="KW-0378">Hydrolase</keyword>
<feature type="region of interest" description="Disordered" evidence="1">
    <location>
        <begin position="17"/>
        <end position="48"/>
    </location>
</feature>
<dbReference type="InterPro" id="IPR026898">
    <property type="entry name" value="PrsW"/>
</dbReference>
<evidence type="ECO:0000313" key="4">
    <source>
        <dbReference type="Proteomes" id="UP000279336"/>
    </source>
</evidence>
<dbReference type="GO" id="GO:0008237">
    <property type="term" value="F:metallopeptidase activity"/>
    <property type="evidence" value="ECO:0007669"/>
    <property type="project" value="UniProtKB-KW"/>
</dbReference>
<protein>
    <submittedName>
        <fullName evidence="3">PrsW family intramembrane metalloprotease</fullName>
    </submittedName>
</protein>
<reference evidence="3 4" key="1">
    <citation type="submission" date="2018-10" db="EMBL/GenBank/DDBJ databases">
        <title>Propionibacterium australiense Genome Sequencing and Assembly.</title>
        <authorList>
            <person name="Bernier A.-M."/>
            <person name="Bernard K."/>
        </authorList>
    </citation>
    <scope>NUCLEOTIDE SEQUENCE [LARGE SCALE GENOMIC DNA]</scope>
    <source>
        <strain evidence="3 4">NML98A078</strain>
    </source>
</reference>
<proteinExistence type="predicted"/>
<gene>
    <name evidence="3" type="ORF">D7U36_12045</name>
</gene>
<keyword evidence="3" id="KW-0645">Protease</keyword>
<dbReference type="PANTHER" id="PTHR36844">
    <property type="entry name" value="PROTEASE PRSW"/>
    <property type="match status" value="1"/>
</dbReference>
<feature type="compositionally biased region" description="Basic and acidic residues" evidence="1">
    <location>
        <begin position="29"/>
        <end position="39"/>
    </location>
</feature>
<feature type="transmembrane region" description="Helical" evidence="2">
    <location>
        <begin position="228"/>
        <end position="249"/>
    </location>
</feature>
<dbReference type="GO" id="GO:0006508">
    <property type="term" value="P:proteolysis"/>
    <property type="evidence" value="ECO:0007669"/>
    <property type="project" value="UniProtKB-KW"/>
</dbReference>
<keyword evidence="3" id="KW-0482">Metalloprotease</keyword>
<keyword evidence="2" id="KW-0472">Membrane</keyword>
<evidence type="ECO:0000256" key="2">
    <source>
        <dbReference type="SAM" id="Phobius"/>
    </source>
</evidence>
<dbReference type="OrthoDB" id="9785431at2"/>
<keyword evidence="2" id="KW-1133">Transmembrane helix</keyword>
<dbReference type="PANTHER" id="PTHR36844:SF1">
    <property type="entry name" value="PROTEASE PRSW"/>
    <property type="match status" value="1"/>
</dbReference>
<feature type="transmembrane region" description="Helical" evidence="2">
    <location>
        <begin position="269"/>
        <end position="295"/>
    </location>
</feature>
<sequence length="501" mass="55776">MPTGACSVRGPSMAPGYSCRVSTQPPAPIEHRDDSSTARRERRARRIAGLPRPVEPGMTRWQRFRRSPLNWLTIAFFPFCGFLLWLTYLMYVGTITKAVGDYTEQQAGTRSAPTLAQFNEALWTCTKLALVTLAIGLVAYFLIDRLRPTTLRLKTVALAWGGAVAVYASAMVNTWASAMVTADEADEMGSVRAAIFIAPFVEEAAKATVLFLLAILVRHRFLSVIQMITMAGLSAIGFAVVEDIVYYIRMYLYGSLVYGVDADDALRQIFYLRGLLTFWGHPLFATFTAVGVGVALRNRSKLVRVLAPLAGYCFAVCAHMAFNGSQSVGIDTKTTVTIGAFIILFLLVRYIRLALAESRQMRARLEDFVANGWLGKDDPIMFSRYRSRLKLICAATLRGPRRMIATVRLIHDMSELAHLRMGVINGLIDDAAIGRERELLFHIRSLRGLALDTTKGLTVKPPNWTRQNAKRWIRAHLPRRRPRPPAFAPPQAQIPVGAAQR</sequence>
<dbReference type="AlphaFoldDB" id="A0A8B3GCJ6"/>
<feature type="transmembrane region" description="Helical" evidence="2">
    <location>
        <begin position="334"/>
        <end position="355"/>
    </location>
</feature>
<organism evidence="3 4">
    <name type="scientific">Propionibacterium australiense</name>
    <dbReference type="NCBI Taxonomy" id="119981"/>
    <lineage>
        <taxon>Bacteria</taxon>
        <taxon>Bacillati</taxon>
        <taxon>Actinomycetota</taxon>
        <taxon>Actinomycetes</taxon>
        <taxon>Propionibacteriales</taxon>
        <taxon>Propionibacteriaceae</taxon>
        <taxon>Propionibacterium</taxon>
    </lineage>
</organism>
<feature type="region of interest" description="Disordered" evidence="1">
    <location>
        <begin position="478"/>
        <end position="501"/>
    </location>
</feature>
<name>A0A8B3GCJ6_9ACTN</name>
<dbReference type="Proteomes" id="UP000279336">
    <property type="component" value="Unassembled WGS sequence"/>
</dbReference>
<feature type="transmembrane region" description="Helical" evidence="2">
    <location>
        <begin position="121"/>
        <end position="143"/>
    </location>
</feature>